<dbReference type="PANTHER" id="PTHR33542:SF3">
    <property type="entry name" value="SIROHYDROCHLORIN FERROCHELATASE, CHLOROPLASTIC"/>
    <property type="match status" value="1"/>
</dbReference>
<evidence type="ECO:0000256" key="2">
    <source>
        <dbReference type="ARBA" id="ARBA00023239"/>
    </source>
</evidence>
<proteinExistence type="predicted"/>
<keyword evidence="4" id="KW-1185">Reference proteome</keyword>
<dbReference type="Proteomes" id="UP001501570">
    <property type="component" value="Unassembled WGS sequence"/>
</dbReference>
<dbReference type="Gene3D" id="3.40.50.1400">
    <property type="match status" value="2"/>
</dbReference>
<dbReference type="InterPro" id="IPR002762">
    <property type="entry name" value="CbiX-like"/>
</dbReference>
<dbReference type="CDD" id="cd03416">
    <property type="entry name" value="CbiX_SirB_N"/>
    <property type="match status" value="1"/>
</dbReference>
<dbReference type="CDD" id="cd03414">
    <property type="entry name" value="CbiX_SirB_C"/>
    <property type="match status" value="1"/>
</dbReference>
<evidence type="ECO:0000313" key="4">
    <source>
        <dbReference type="Proteomes" id="UP001501570"/>
    </source>
</evidence>
<dbReference type="Pfam" id="PF01903">
    <property type="entry name" value="CbiX"/>
    <property type="match status" value="2"/>
</dbReference>
<dbReference type="PANTHER" id="PTHR33542">
    <property type="entry name" value="SIROHYDROCHLORIN FERROCHELATASE, CHLOROPLASTIC"/>
    <property type="match status" value="1"/>
</dbReference>
<name>A0ABP9SHF9_9ACTN</name>
<protein>
    <submittedName>
        <fullName evidence="3">CbiX/SirB N-terminal domain-containing protein</fullName>
    </submittedName>
</protein>
<reference evidence="4" key="1">
    <citation type="journal article" date="2019" name="Int. J. Syst. Evol. Microbiol.">
        <title>The Global Catalogue of Microorganisms (GCM) 10K type strain sequencing project: providing services to taxonomists for standard genome sequencing and annotation.</title>
        <authorList>
            <consortium name="The Broad Institute Genomics Platform"/>
            <consortium name="The Broad Institute Genome Sequencing Center for Infectious Disease"/>
            <person name="Wu L."/>
            <person name="Ma J."/>
        </authorList>
    </citation>
    <scope>NUCLEOTIDE SEQUENCE [LARGE SCALE GENOMIC DNA]</scope>
    <source>
        <strain evidence="4">JCM 18304</strain>
    </source>
</reference>
<dbReference type="SUPFAM" id="SSF53800">
    <property type="entry name" value="Chelatase"/>
    <property type="match status" value="1"/>
</dbReference>
<dbReference type="EMBL" id="BAABJQ010000024">
    <property type="protein sequence ID" value="GAA5195416.1"/>
    <property type="molecule type" value="Genomic_DNA"/>
</dbReference>
<accession>A0ABP9SHF9</accession>
<evidence type="ECO:0000256" key="1">
    <source>
        <dbReference type="ARBA" id="ARBA00022723"/>
    </source>
</evidence>
<gene>
    <name evidence="3" type="ORF">GCM10023322_62050</name>
</gene>
<keyword evidence="1" id="KW-0479">Metal-binding</keyword>
<dbReference type="InterPro" id="IPR050963">
    <property type="entry name" value="Sirohydro_Cobaltochel/CbiX"/>
</dbReference>
<organism evidence="3 4">
    <name type="scientific">Rugosimonospora acidiphila</name>
    <dbReference type="NCBI Taxonomy" id="556531"/>
    <lineage>
        <taxon>Bacteria</taxon>
        <taxon>Bacillati</taxon>
        <taxon>Actinomycetota</taxon>
        <taxon>Actinomycetes</taxon>
        <taxon>Micromonosporales</taxon>
        <taxon>Micromonosporaceae</taxon>
        <taxon>Rugosimonospora</taxon>
    </lineage>
</organism>
<comment type="caution">
    <text evidence="3">The sequence shown here is derived from an EMBL/GenBank/DDBJ whole genome shotgun (WGS) entry which is preliminary data.</text>
</comment>
<sequence length="283" mass="30034">MTPLLIAGHGTADTEGAAQFRQFVKRVAGRVETPVGGGFIELSPPPLRDAVAELVTRGASRLAAVPLMLVAAGHAKGDIPAALARERDRHPGLSIVYGRPLGPHPTVLALLRQRLGEAGAGPDSTVLLVGRGSTDPDANAEVAKVARLLAETTEVAGVEYAFVSLAAPDTAAGLERCRRLGAGHLVVLPYFLFTGVLPRRVERQARDWAAGQASVRVDVAEVLGDCDPLADLVIERYREALAGDIRMNCDTCVYRVAMPHHAHRVGAAQTPHEHPHDHAHPHS</sequence>
<keyword evidence="2" id="KW-0456">Lyase</keyword>
<evidence type="ECO:0000313" key="3">
    <source>
        <dbReference type="EMBL" id="GAA5195416.1"/>
    </source>
</evidence>